<protein>
    <submittedName>
        <fullName evidence="10">Peridinin-chlorophyll a-binding protein, chloroplastic</fullName>
    </submittedName>
</protein>
<accession>A0A9P1CBG7</accession>
<dbReference type="EMBL" id="CAMXCT030001186">
    <property type="protein sequence ID" value="CAL4774950.1"/>
    <property type="molecule type" value="Genomic_DNA"/>
</dbReference>
<keyword evidence="4" id="KW-0150">Chloroplast</keyword>
<sequence>METEPRNPRFSKDLLNLRKIQDTLAKMKKYSEAGKTKQQADILEAKEREAWSSKREAKIRSLEEQFLHKQSLEMTGLTKRIVSGREEQKNARKLELQRLLQRYHNVFYCSCSTCILIIESSQCKPLRLEKLSAVCQLLFGVDKGALRKTGRPSLPPTQQPLKRLRAVPSCPDGPSSLRTLLDSALPNKKEFIDGWLSALNQPSICITEVTDVQRLDPEDISSLPVPPLVKSVFRDILAEEAEKQREHTEILKDTLVWGQAAKPNPSPENLELPQNSKQTEALLDLYSALAHHWHHWDDLHRLLVAMVRGARRAIAVGVAVAVACGLQKHLNFVPGPRHAAPVAAAAASMMMAPAAFADEIGDAAKKLGDASYSFAKEVDWNNGIFLQAPGKFQPLEALKAIDKMIEMGAAADPKLLKEAAEAHHKAIGSISGPNGVTSRADWDAVNAAIGRIVASVPKAKVMAVYDSVTAITDPGVPAYMKSLVNGPDAEKAYQGFLEFKDVVEKNQVSTASAPAVVPSGDKIGVAAKALSDASYPFIKDIDWLSDVYLKPLPGKTAPETLKAIDKMIVMGAKMDGNLLKAAAEAHHKAIGSIDATGVTSAADYEAVNAAIGRLVASVPKTTVMDVYNSMAGIVDSQVTNNMFSKVNPLDAVAAAKGFYTFKDVVEASQKAIAVGVAVAVACGLQKHLNFVPGPRHAAPVAAAAASMMMAPAAFADEIGDAAKKLGDASYSFAKEVDWNNGIFLQAPGKFQPLEALKAIDKMIEMGAAADPKLLKDAAEAHHKAIGSISGPNGVTSRADWDAVNAAIGRVVASVPKAKVMAVYDSVKAITDPGVPAYMKSLVNGPDAEKAYQGFLEFKDVVEKNQVTTASAPAVVPSGDKIGVAAKALSDASYPFIKDIDWLSDIYLKPLPGKTAPETLKAIDKMIVMGAKMDGNLLKAAAEAHHKAIGSIDATGVTSAADYEAVNAAIGRLVASVPKTTVMDVYNSMAGVVDSSVPNNLFSKVNPLDAVAAAKGFYTFKMLWKAVAVGVAVAVACSVQQHLNFVPGPRHAAPVAAAAASMMMAPAAFADEIGDAAKKLGDASYSFAKEVDWNNGIFLQAPGKFQPLEALKAIDKMIEMGAAADPKLLKEAAEAHHKAIGSISGPNGVTSRADWDAVNAAIGRIVASVPKAKVMAVYDSVTAITDPGVPAYMKSLVNGPDAEKAYQGFLEFKDVVEKNQVPTASAPAVVPSGDKIGVAAKALSDASYPFIKDIDWLSDIYLKPLPGKTAPETLKAIDKMIVMGAKMDGNLLKAAAEAHHKAIGSIDATGVTSAADYEAVNAAIGRLVASVPKTTVMDVYNSMAGVVDSTVTNNMFSKVNPLDAVAAAKGFYTFKDVVEAAQR</sequence>
<reference evidence="9" key="2">
    <citation type="submission" date="2024-04" db="EMBL/GenBank/DDBJ databases">
        <authorList>
            <person name="Chen Y."/>
            <person name="Shah S."/>
            <person name="Dougan E. K."/>
            <person name="Thang M."/>
            <person name="Chan C."/>
        </authorList>
    </citation>
    <scope>NUCLEOTIDE SEQUENCE [LARGE SCALE GENOMIC DNA]</scope>
</reference>
<evidence type="ECO:0000313" key="10">
    <source>
        <dbReference type="EMBL" id="CAL4774950.1"/>
    </source>
</evidence>
<comment type="subcellular location">
    <subcellularLocation>
        <location evidence="2">Plastid</location>
        <location evidence="2">Chloroplast</location>
    </subcellularLocation>
</comment>
<evidence type="ECO:0000256" key="3">
    <source>
        <dbReference type="ARBA" id="ARBA00022494"/>
    </source>
</evidence>
<evidence type="ECO:0000256" key="1">
    <source>
        <dbReference type="ARBA" id="ARBA00004098"/>
    </source>
</evidence>
<proteinExistence type="predicted"/>
<gene>
    <name evidence="8" type="ORF">C1SCF055_LOCUS14893</name>
</gene>
<dbReference type="InterPro" id="IPR003376">
    <property type="entry name" value="Peridinin-chlorophyll-bd_prot"/>
</dbReference>
<reference evidence="8" key="1">
    <citation type="submission" date="2022-10" db="EMBL/GenBank/DDBJ databases">
        <authorList>
            <person name="Chen Y."/>
            <person name="Dougan E. K."/>
            <person name="Chan C."/>
            <person name="Rhodes N."/>
            <person name="Thang M."/>
        </authorList>
    </citation>
    <scope>NUCLEOTIDE SEQUENCE</scope>
</reference>
<evidence type="ECO:0000313" key="9">
    <source>
        <dbReference type="EMBL" id="CAL1141013.1"/>
    </source>
</evidence>
<dbReference type="InterPro" id="IPR036550">
    <property type="entry name" value="Peridinin-chlorophyll-bd_sf"/>
</dbReference>
<keyword evidence="6" id="KW-0157">Chromophore</keyword>
<keyword evidence="7" id="KW-0437">Light-harvesting polypeptide</keyword>
<evidence type="ECO:0000256" key="4">
    <source>
        <dbReference type="ARBA" id="ARBA00022528"/>
    </source>
</evidence>
<evidence type="ECO:0000256" key="5">
    <source>
        <dbReference type="ARBA" id="ARBA00022640"/>
    </source>
</evidence>
<name>A0A9P1CBG7_9DINO</name>
<dbReference type="Pfam" id="PF02429">
    <property type="entry name" value="PCP"/>
    <property type="match status" value="6"/>
</dbReference>
<comment type="function">
    <text evidence="1">Water-soluble antenna for capture of solar energy in the blue-green range. Peridinin is an asymmetric carotenoid.</text>
</comment>
<dbReference type="Proteomes" id="UP001152797">
    <property type="component" value="Unassembled WGS sequence"/>
</dbReference>
<dbReference type="GO" id="GO:0030076">
    <property type="term" value="C:light-harvesting complex"/>
    <property type="evidence" value="ECO:0007669"/>
    <property type="project" value="UniProtKB-KW"/>
</dbReference>
<dbReference type="PANTHER" id="PTHR47026">
    <property type="entry name" value="PIGMENTOSA GTPASE REGULATOR-LIKE PROTEIN, PUTATIVE-RELATED"/>
    <property type="match status" value="1"/>
</dbReference>
<dbReference type="Gene3D" id="1.40.10.10">
    <property type="entry name" value="Peridinin-chlorophyll A binding"/>
    <property type="match status" value="6"/>
</dbReference>
<dbReference type="EMBL" id="CAMXCT010001186">
    <property type="protein sequence ID" value="CAI3987638.1"/>
    <property type="molecule type" value="Genomic_DNA"/>
</dbReference>
<evidence type="ECO:0000256" key="2">
    <source>
        <dbReference type="ARBA" id="ARBA00004229"/>
    </source>
</evidence>
<evidence type="ECO:0000256" key="7">
    <source>
        <dbReference type="ARBA" id="ARBA00023243"/>
    </source>
</evidence>
<dbReference type="SUPFAM" id="SSF48608">
    <property type="entry name" value="Peridinin-chlorophyll protein"/>
    <property type="match status" value="6"/>
</dbReference>
<keyword evidence="11" id="KW-1185">Reference proteome</keyword>
<evidence type="ECO:0000313" key="8">
    <source>
        <dbReference type="EMBL" id="CAI3987638.1"/>
    </source>
</evidence>
<dbReference type="EMBL" id="CAMXCT020001186">
    <property type="protein sequence ID" value="CAL1141013.1"/>
    <property type="molecule type" value="Genomic_DNA"/>
</dbReference>
<dbReference type="GO" id="GO:0016168">
    <property type="term" value="F:chlorophyll binding"/>
    <property type="evidence" value="ECO:0007669"/>
    <property type="project" value="UniProtKB-KW"/>
</dbReference>
<dbReference type="OrthoDB" id="444051at2759"/>
<dbReference type="PANTHER" id="PTHR47026:SF2">
    <property type="entry name" value="FLAGELLAR ASSOCIATED PROTEIN"/>
    <property type="match status" value="1"/>
</dbReference>
<keyword evidence="3" id="KW-0148">Chlorophyll</keyword>
<evidence type="ECO:0000256" key="6">
    <source>
        <dbReference type="ARBA" id="ARBA00022991"/>
    </source>
</evidence>
<keyword evidence="5" id="KW-0934">Plastid</keyword>
<dbReference type="GO" id="GO:0009507">
    <property type="term" value="C:chloroplast"/>
    <property type="evidence" value="ECO:0007669"/>
    <property type="project" value="UniProtKB-SubCell"/>
</dbReference>
<organism evidence="8">
    <name type="scientific">Cladocopium goreaui</name>
    <dbReference type="NCBI Taxonomy" id="2562237"/>
    <lineage>
        <taxon>Eukaryota</taxon>
        <taxon>Sar</taxon>
        <taxon>Alveolata</taxon>
        <taxon>Dinophyceae</taxon>
        <taxon>Suessiales</taxon>
        <taxon>Symbiodiniaceae</taxon>
        <taxon>Cladocopium</taxon>
    </lineage>
</organism>
<evidence type="ECO:0000313" key="11">
    <source>
        <dbReference type="Proteomes" id="UP001152797"/>
    </source>
</evidence>
<comment type="caution">
    <text evidence="8">The sequence shown here is derived from an EMBL/GenBank/DDBJ whole genome shotgun (WGS) entry which is preliminary data.</text>
</comment>